<evidence type="ECO:0000313" key="1">
    <source>
        <dbReference type="EMBL" id="QHU07725.1"/>
    </source>
</evidence>
<dbReference type="EMBL" id="MN740686">
    <property type="protein sequence ID" value="QHU07725.1"/>
    <property type="molecule type" value="Genomic_DNA"/>
</dbReference>
<name>A0A6C0JPM4_9ZZZZ</name>
<sequence>MGWTQSYCILFFCHPESELVEKILKFYFKECKKKNKRLLFEDKYYKFNDDIRYRHDYRIGYTDYYHLGENIMLLNRIKLDTCRSPRRYTQSGFYLFFIGASFCKGVGLDDFIDEMNTFKDKHTKMVISNDIYDTYSKEYDVIRTDEYENEENFLLYEDDTCILTCKKKIIDDFLDKNILKNLINELDVLAPDHVKSFKGGKEFRSKKDDYQSKHIF</sequence>
<dbReference type="AlphaFoldDB" id="A0A6C0JPM4"/>
<reference evidence="1" key="1">
    <citation type="journal article" date="2020" name="Nature">
        <title>Giant virus diversity and host interactions through global metagenomics.</title>
        <authorList>
            <person name="Schulz F."/>
            <person name="Roux S."/>
            <person name="Paez-Espino D."/>
            <person name="Jungbluth S."/>
            <person name="Walsh D.A."/>
            <person name="Denef V.J."/>
            <person name="McMahon K.D."/>
            <person name="Konstantinidis K.T."/>
            <person name="Eloe-Fadrosh E.A."/>
            <person name="Kyrpides N.C."/>
            <person name="Woyke T."/>
        </authorList>
    </citation>
    <scope>NUCLEOTIDE SEQUENCE</scope>
    <source>
        <strain evidence="1">GVMAG-S-1041349-163</strain>
    </source>
</reference>
<proteinExistence type="predicted"/>
<organism evidence="1">
    <name type="scientific">viral metagenome</name>
    <dbReference type="NCBI Taxonomy" id="1070528"/>
    <lineage>
        <taxon>unclassified sequences</taxon>
        <taxon>metagenomes</taxon>
        <taxon>organismal metagenomes</taxon>
    </lineage>
</organism>
<protein>
    <submittedName>
        <fullName evidence="1">Uncharacterized protein</fullName>
    </submittedName>
</protein>
<accession>A0A6C0JPM4</accession>